<evidence type="ECO:0000313" key="8">
    <source>
        <dbReference type="Proteomes" id="UP000628017"/>
    </source>
</evidence>
<dbReference type="SUPFAM" id="SSF46785">
    <property type="entry name" value="Winged helix' DNA-binding domain"/>
    <property type="match status" value="1"/>
</dbReference>
<dbReference type="Pfam" id="PF00392">
    <property type="entry name" value="GntR"/>
    <property type="match status" value="1"/>
</dbReference>
<evidence type="ECO:0000256" key="3">
    <source>
        <dbReference type="ARBA" id="ARBA00023015"/>
    </source>
</evidence>
<dbReference type="GO" id="GO:0003677">
    <property type="term" value="F:DNA binding"/>
    <property type="evidence" value="ECO:0007669"/>
    <property type="project" value="UniProtKB-KW"/>
</dbReference>
<dbReference type="GO" id="GO:0030170">
    <property type="term" value="F:pyridoxal phosphate binding"/>
    <property type="evidence" value="ECO:0007669"/>
    <property type="project" value="InterPro"/>
</dbReference>
<comment type="similarity">
    <text evidence="1">In the C-terminal section; belongs to the class-I pyridoxal-phosphate-dependent aminotransferase family.</text>
</comment>
<evidence type="ECO:0000313" key="7">
    <source>
        <dbReference type="EMBL" id="GGA09599.1"/>
    </source>
</evidence>
<reference evidence="7" key="2">
    <citation type="submission" date="2020-09" db="EMBL/GenBank/DDBJ databases">
        <authorList>
            <person name="Sun Q."/>
            <person name="Zhou Y."/>
        </authorList>
    </citation>
    <scope>NUCLEOTIDE SEQUENCE</scope>
    <source>
        <strain evidence="7">CGMCC 1.15880</strain>
    </source>
</reference>
<dbReference type="SUPFAM" id="SSF53383">
    <property type="entry name" value="PLP-dependent transferases"/>
    <property type="match status" value="1"/>
</dbReference>
<dbReference type="InterPro" id="IPR036388">
    <property type="entry name" value="WH-like_DNA-bd_sf"/>
</dbReference>
<dbReference type="Proteomes" id="UP000628017">
    <property type="component" value="Unassembled WGS sequence"/>
</dbReference>
<feature type="domain" description="HTH gntR-type" evidence="6">
    <location>
        <begin position="20"/>
        <end position="88"/>
    </location>
</feature>
<keyword evidence="5" id="KW-0804">Transcription</keyword>
<organism evidence="7 8">
    <name type="scientific">Neptunicoccus cionae</name>
    <dbReference type="NCBI Taxonomy" id="2035344"/>
    <lineage>
        <taxon>Bacteria</taxon>
        <taxon>Pseudomonadati</taxon>
        <taxon>Pseudomonadota</taxon>
        <taxon>Alphaproteobacteria</taxon>
        <taxon>Rhodobacterales</taxon>
        <taxon>Paracoccaceae</taxon>
        <taxon>Neptunicoccus</taxon>
    </lineage>
</organism>
<keyword evidence="4" id="KW-0238">DNA-binding</keyword>
<dbReference type="InterPro" id="IPR004839">
    <property type="entry name" value="Aminotransferase_I/II_large"/>
</dbReference>
<dbReference type="EMBL" id="BMKA01000001">
    <property type="protein sequence ID" value="GGA09599.1"/>
    <property type="molecule type" value="Genomic_DNA"/>
</dbReference>
<dbReference type="Gene3D" id="3.40.640.10">
    <property type="entry name" value="Type I PLP-dependent aspartate aminotransferase-like (Major domain)"/>
    <property type="match status" value="1"/>
</dbReference>
<comment type="caution">
    <text evidence="7">The sequence shown here is derived from an EMBL/GenBank/DDBJ whole genome shotgun (WGS) entry which is preliminary data.</text>
</comment>
<dbReference type="SMART" id="SM00345">
    <property type="entry name" value="HTH_GNTR"/>
    <property type="match status" value="1"/>
</dbReference>
<dbReference type="PANTHER" id="PTHR46577">
    <property type="entry name" value="HTH-TYPE TRANSCRIPTIONAL REGULATORY PROTEIN GABR"/>
    <property type="match status" value="1"/>
</dbReference>
<evidence type="ECO:0000256" key="4">
    <source>
        <dbReference type="ARBA" id="ARBA00023125"/>
    </source>
</evidence>
<dbReference type="GO" id="GO:0003700">
    <property type="term" value="F:DNA-binding transcription factor activity"/>
    <property type="evidence" value="ECO:0007669"/>
    <property type="project" value="InterPro"/>
</dbReference>
<accession>A0A916QTJ2</accession>
<dbReference type="RefSeq" id="WP_188670955.1">
    <property type="nucleotide sequence ID" value="NZ_BMKA01000001.1"/>
</dbReference>
<dbReference type="Pfam" id="PF00155">
    <property type="entry name" value="Aminotran_1_2"/>
    <property type="match status" value="1"/>
</dbReference>
<dbReference type="InterPro" id="IPR015424">
    <property type="entry name" value="PyrdxlP-dep_Trfase"/>
</dbReference>
<keyword evidence="8" id="KW-1185">Reference proteome</keyword>
<dbReference type="Gene3D" id="1.10.10.10">
    <property type="entry name" value="Winged helix-like DNA-binding domain superfamily/Winged helix DNA-binding domain"/>
    <property type="match status" value="1"/>
</dbReference>
<protein>
    <submittedName>
        <fullName evidence="7">Transcriptional regulator</fullName>
    </submittedName>
</protein>
<dbReference type="PRINTS" id="PR00035">
    <property type="entry name" value="HTHGNTR"/>
</dbReference>
<dbReference type="InterPro" id="IPR000524">
    <property type="entry name" value="Tscrpt_reg_HTH_GntR"/>
</dbReference>
<dbReference type="InterPro" id="IPR015421">
    <property type="entry name" value="PyrdxlP-dep_Trfase_major"/>
</dbReference>
<keyword evidence="3" id="KW-0805">Transcription regulation</keyword>
<gene>
    <name evidence="7" type="ORF">GCM10011498_07050</name>
</gene>
<evidence type="ECO:0000259" key="6">
    <source>
        <dbReference type="PROSITE" id="PS50949"/>
    </source>
</evidence>
<proteinExistence type="inferred from homology"/>
<sequence length="493" mass="53546">MKQQAGALLSSIRIERGSDRKISVQLYMGLREIILTGGLEAGKRLPASRTLAKEIGVSRTTVIDAIDRLVSEGMLVSRVGAGTYVSDVLAPPQTNAQQRDAPKDEQAEPQLSHRFTVALDSFAPRQRLPHKSQAFITALPALEAFPMTHWARISARHLRGNRDEMMGYGPPQGLDRLRRSIASHLNAARGIRCRPEQIFITSGAQQAFSVIGRVLLNNGDKVWYENPGAIGAGNALVANGARLVPVPVDGDGLDVEQGLQLAPDFRLAFVTPSHQQPLGHVMSLPRRLALLEAAKAANAMIVEDDYDGEFHFSDRVQPALKSIDTQDRVIYVGTFSKTLFPSVRLGFILSPGSLVPVFDQVFTSWISGPSTATQAIVSDFMDEGQFATHIRMMRRLYKARYDVLIEAANSLPSSIRVQQTRSGFHTTAYLDPCVDAGALVEQAKGRNVITAPLARYCLAPVEQNALVLGFGSAKPDGIQAGLKILSGLPALDI</sequence>
<evidence type="ECO:0000256" key="1">
    <source>
        <dbReference type="ARBA" id="ARBA00005384"/>
    </source>
</evidence>
<name>A0A916QTJ2_9RHOB</name>
<dbReference type="CDD" id="cd00609">
    <property type="entry name" value="AAT_like"/>
    <property type="match status" value="1"/>
</dbReference>
<dbReference type="PANTHER" id="PTHR46577:SF1">
    <property type="entry name" value="HTH-TYPE TRANSCRIPTIONAL REGULATORY PROTEIN GABR"/>
    <property type="match status" value="1"/>
</dbReference>
<evidence type="ECO:0000256" key="2">
    <source>
        <dbReference type="ARBA" id="ARBA00022898"/>
    </source>
</evidence>
<reference evidence="7" key="1">
    <citation type="journal article" date="2014" name="Int. J. Syst. Evol. Microbiol.">
        <title>Complete genome sequence of Corynebacterium casei LMG S-19264T (=DSM 44701T), isolated from a smear-ripened cheese.</title>
        <authorList>
            <consortium name="US DOE Joint Genome Institute (JGI-PGF)"/>
            <person name="Walter F."/>
            <person name="Albersmeier A."/>
            <person name="Kalinowski J."/>
            <person name="Ruckert C."/>
        </authorList>
    </citation>
    <scope>NUCLEOTIDE SEQUENCE</scope>
    <source>
        <strain evidence="7">CGMCC 1.15880</strain>
    </source>
</reference>
<keyword evidence="2" id="KW-0663">Pyridoxal phosphate</keyword>
<dbReference type="InterPro" id="IPR051446">
    <property type="entry name" value="HTH_trans_reg/aminotransferase"/>
</dbReference>
<evidence type="ECO:0000256" key="5">
    <source>
        <dbReference type="ARBA" id="ARBA00023163"/>
    </source>
</evidence>
<dbReference type="PROSITE" id="PS50949">
    <property type="entry name" value="HTH_GNTR"/>
    <property type="match status" value="1"/>
</dbReference>
<dbReference type="InterPro" id="IPR036390">
    <property type="entry name" value="WH_DNA-bd_sf"/>
</dbReference>
<dbReference type="AlphaFoldDB" id="A0A916QTJ2"/>
<dbReference type="CDD" id="cd07377">
    <property type="entry name" value="WHTH_GntR"/>
    <property type="match status" value="1"/>
</dbReference>